<feature type="compositionally biased region" description="Polar residues" evidence="1">
    <location>
        <begin position="354"/>
        <end position="365"/>
    </location>
</feature>
<evidence type="ECO:0000313" key="2">
    <source>
        <dbReference type="EMBL" id="KAK4192269.1"/>
    </source>
</evidence>
<feature type="region of interest" description="Disordered" evidence="1">
    <location>
        <begin position="349"/>
        <end position="426"/>
    </location>
</feature>
<reference evidence="2" key="2">
    <citation type="submission" date="2023-05" db="EMBL/GenBank/DDBJ databases">
        <authorList>
            <consortium name="Lawrence Berkeley National Laboratory"/>
            <person name="Steindorff A."/>
            <person name="Hensen N."/>
            <person name="Bonometti L."/>
            <person name="Westerberg I."/>
            <person name="Brannstrom I.O."/>
            <person name="Guillou S."/>
            <person name="Cros-Aarteil S."/>
            <person name="Calhoun S."/>
            <person name="Haridas S."/>
            <person name="Kuo A."/>
            <person name="Mondo S."/>
            <person name="Pangilinan J."/>
            <person name="Riley R."/>
            <person name="Labutti K."/>
            <person name="Andreopoulos B."/>
            <person name="Lipzen A."/>
            <person name="Chen C."/>
            <person name="Yanf M."/>
            <person name="Daum C."/>
            <person name="Ng V."/>
            <person name="Clum A."/>
            <person name="Ohm R."/>
            <person name="Martin F."/>
            <person name="Silar P."/>
            <person name="Natvig D."/>
            <person name="Lalanne C."/>
            <person name="Gautier V."/>
            <person name="Ament-Velasquez S.L."/>
            <person name="Kruys A."/>
            <person name="Hutchinson M.I."/>
            <person name="Powell A.J."/>
            <person name="Barry K."/>
            <person name="Miller A.N."/>
            <person name="Grigoriev I.V."/>
            <person name="Debuchy R."/>
            <person name="Gladieux P."/>
            <person name="Thoren M.H."/>
            <person name="Johannesson H."/>
        </authorList>
    </citation>
    <scope>NUCLEOTIDE SEQUENCE</scope>
    <source>
        <strain evidence="2">PSN309</strain>
    </source>
</reference>
<sequence length="426" mass="47054">MPMRRPGGHSGKYRYGPRSLVAICQRIAVNNADRLSEDILEPVPEKLLRGIWKELEIARSSGTEEAPTTPATREWKIFSKLILKSAFNDAAANPEKEITVPVSLYYQYHGVEDRDLPDNSLAKSLSRLDFFSAFTAVNSTWPFFSHDVSFLTRLDINLHPLSGLPPPPSSSIRVGLISLAGLPNLSTLSIHTGGRGMDSSDIELLDDRLVRGWCDTQGAFPVLHGLKLVPGDNRGLTTRSLEYASQFPQLQVVQLYLSPESRGYRNHDWQDAFGWTVAVDEYALIDSRGILNLREKIIGGQESFVHLNPSPPWLGNSCEYVCPKPLLDVQFGPAVSRRLDGANRSLAFVRNRDSSSNNANGQPRQADQAAAGEKKRNLKSMPSQETPQGSKSQTSGVKRSRADNEARDKGKKGKSKSIGDLLSQFT</sequence>
<dbReference type="Proteomes" id="UP001302126">
    <property type="component" value="Unassembled WGS sequence"/>
</dbReference>
<organism evidence="2 3">
    <name type="scientific">Podospora australis</name>
    <dbReference type="NCBI Taxonomy" id="1536484"/>
    <lineage>
        <taxon>Eukaryota</taxon>
        <taxon>Fungi</taxon>
        <taxon>Dikarya</taxon>
        <taxon>Ascomycota</taxon>
        <taxon>Pezizomycotina</taxon>
        <taxon>Sordariomycetes</taxon>
        <taxon>Sordariomycetidae</taxon>
        <taxon>Sordariales</taxon>
        <taxon>Podosporaceae</taxon>
        <taxon>Podospora</taxon>
    </lineage>
</organism>
<protein>
    <submittedName>
        <fullName evidence="2">Uncharacterized protein</fullName>
    </submittedName>
</protein>
<name>A0AAN6X1T4_9PEZI</name>
<gene>
    <name evidence="2" type="ORF">QBC35DRAFT_484778</name>
</gene>
<keyword evidence="3" id="KW-1185">Reference proteome</keyword>
<dbReference type="AlphaFoldDB" id="A0AAN6X1T4"/>
<proteinExistence type="predicted"/>
<evidence type="ECO:0000256" key="1">
    <source>
        <dbReference type="SAM" id="MobiDB-lite"/>
    </source>
</evidence>
<dbReference type="EMBL" id="MU864355">
    <property type="protein sequence ID" value="KAK4192269.1"/>
    <property type="molecule type" value="Genomic_DNA"/>
</dbReference>
<accession>A0AAN6X1T4</accession>
<comment type="caution">
    <text evidence="2">The sequence shown here is derived from an EMBL/GenBank/DDBJ whole genome shotgun (WGS) entry which is preliminary data.</text>
</comment>
<feature type="compositionally biased region" description="Polar residues" evidence="1">
    <location>
        <begin position="380"/>
        <end position="397"/>
    </location>
</feature>
<evidence type="ECO:0000313" key="3">
    <source>
        <dbReference type="Proteomes" id="UP001302126"/>
    </source>
</evidence>
<reference evidence="2" key="1">
    <citation type="journal article" date="2023" name="Mol. Phylogenet. Evol.">
        <title>Genome-scale phylogeny and comparative genomics of the fungal order Sordariales.</title>
        <authorList>
            <person name="Hensen N."/>
            <person name="Bonometti L."/>
            <person name="Westerberg I."/>
            <person name="Brannstrom I.O."/>
            <person name="Guillou S."/>
            <person name="Cros-Aarteil S."/>
            <person name="Calhoun S."/>
            <person name="Haridas S."/>
            <person name="Kuo A."/>
            <person name="Mondo S."/>
            <person name="Pangilinan J."/>
            <person name="Riley R."/>
            <person name="LaButti K."/>
            <person name="Andreopoulos B."/>
            <person name="Lipzen A."/>
            <person name="Chen C."/>
            <person name="Yan M."/>
            <person name="Daum C."/>
            <person name="Ng V."/>
            <person name="Clum A."/>
            <person name="Steindorff A."/>
            <person name="Ohm R.A."/>
            <person name="Martin F."/>
            <person name="Silar P."/>
            <person name="Natvig D.O."/>
            <person name="Lalanne C."/>
            <person name="Gautier V."/>
            <person name="Ament-Velasquez S.L."/>
            <person name="Kruys A."/>
            <person name="Hutchinson M.I."/>
            <person name="Powell A.J."/>
            <person name="Barry K."/>
            <person name="Miller A.N."/>
            <person name="Grigoriev I.V."/>
            <person name="Debuchy R."/>
            <person name="Gladieux P."/>
            <person name="Hiltunen Thoren M."/>
            <person name="Johannesson H."/>
        </authorList>
    </citation>
    <scope>NUCLEOTIDE SEQUENCE</scope>
    <source>
        <strain evidence="2">PSN309</strain>
    </source>
</reference>